<dbReference type="GO" id="GO:0000981">
    <property type="term" value="F:DNA-binding transcription factor activity, RNA polymerase II-specific"/>
    <property type="evidence" value="ECO:0007669"/>
    <property type="project" value="InterPro"/>
</dbReference>
<keyword evidence="1" id="KW-0805">Transcription regulation</keyword>
<dbReference type="Pfam" id="PF03108">
    <property type="entry name" value="DBD_Tnp_Mut"/>
    <property type="match status" value="1"/>
</dbReference>
<feature type="compositionally biased region" description="Pro residues" evidence="4">
    <location>
        <begin position="264"/>
        <end position="314"/>
    </location>
</feature>
<dbReference type="OrthoDB" id="125347at2759"/>
<feature type="region of interest" description="Disordered" evidence="4">
    <location>
        <begin position="138"/>
        <end position="329"/>
    </location>
</feature>
<protein>
    <submittedName>
        <fullName evidence="7">Protein MMS22-like</fullName>
    </submittedName>
</protein>
<proteinExistence type="predicted"/>
<organism evidence="7 8">
    <name type="scientific">Talaromyces islandicus</name>
    <name type="common">Penicillium islandicum</name>
    <dbReference type="NCBI Taxonomy" id="28573"/>
    <lineage>
        <taxon>Eukaryota</taxon>
        <taxon>Fungi</taxon>
        <taxon>Dikarya</taxon>
        <taxon>Ascomycota</taxon>
        <taxon>Pezizomycotina</taxon>
        <taxon>Eurotiomycetes</taxon>
        <taxon>Eurotiomycetidae</taxon>
        <taxon>Eurotiales</taxon>
        <taxon>Trichocomaceae</taxon>
        <taxon>Talaromyces</taxon>
        <taxon>Talaromyces sect. Islandici</taxon>
    </lineage>
</organism>
<feature type="domain" description="Transposase MuDR plant" evidence="5">
    <location>
        <begin position="9"/>
        <end position="61"/>
    </location>
</feature>
<name>A0A0U1M603_TALIS</name>
<dbReference type="PANTHER" id="PTHR31668:SF30">
    <property type="entry name" value="ZN(II)2CYS6 TRANSCRIPTION FACTOR (EUROFUNG)"/>
    <property type="match status" value="1"/>
</dbReference>
<dbReference type="GO" id="GO:0008270">
    <property type="term" value="F:zinc ion binding"/>
    <property type="evidence" value="ECO:0007669"/>
    <property type="project" value="InterPro"/>
</dbReference>
<feature type="domain" description="Xylanolytic transcriptional activator regulatory" evidence="6">
    <location>
        <begin position="663"/>
        <end position="814"/>
    </location>
</feature>
<keyword evidence="2" id="KW-0804">Transcription</keyword>
<accession>A0A0U1M603</accession>
<keyword evidence="3" id="KW-0539">Nucleus</keyword>
<dbReference type="STRING" id="28573.A0A0U1M603"/>
<evidence type="ECO:0000313" key="7">
    <source>
        <dbReference type="EMBL" id="CRG90481.1"/>
    </source>
</evidence>
<evidence type="ECO:0000259" key="5">
    <source>
        <dbReference type="Pfam" id="PF03108"/>
    </source>
</evidence>
<dbReference type="InterPro" id="IPR001138">
    <property type="entry name" value="Zn2Cys6_DnaBD"/>
</dbReference>
<dbReference type="InterPro" id="IPR004332">
    <property type="entry name" value="Transposase_MuDR"/>
</dbReference>
<reference evidence="7 8" key="1">
    <citation type="submission" date="2015-04" db="EMBL/GenBank/DDBJ databases">
        <authorList>
            <person name="Syromyatnikov M.Y."/>
            <person name="Popov V.N."/>
        </authorList>
    </citation>
    <scope>NUCLEOTIDE SEQUENCE [LARGE SCALE GENOMIC DNA]</scope>
    <source>
        <strain evidence="7">WF-38-12</strain>
    </source>
</reference>
<evidence type="ECO:0000256" key="3">
    <source>
        <dbReference type="ARBA" id="ARBA00023242"/>
    </source>
</evidence>
<feature type="compositionally biased region" description="Low complexity" evidence="4">
    <location>
        <begin position="217"/>
        <end position="234"/>
    </location>
</feature>
<dbReference type="InterPro" id="IPR050797">
    <property type="entry name" value="Carb_Metab_Trans_Reg"/>
</dbReference>
<feature type="compositionally biased region" description="Polar residues" evidence="4">
    <location>
        <begin position="145"/>
        <end position="179"/>
    </location>
</feature>
<evidence type="ECO:0000313" key="8">
    <source>
        <dbReference type="Proteomes" id="UP000054383"/>
    </source>
</evidence>
<dbReference type="PANTHER" id="PTHR31668">
    <property type="entry name" value="GLUCOSE TRANSPORT TRANSCRIPTION REGULATOR RGT1-RELATED-RELATED"/>
    <property type="match status" value="1"/>
</dbReference>
<dbReference type="GO" id="GO:0003677">
    <property type="term" value="F:DNA binding"/>
    <property type="evidence" value="ECO:0007669"/>
    <property type="project" value="InterPro"/>
</dbReference>
<dbReference type="Pfam" id="PF04082">
    <property type="entry name" value="Fungal_trans"/>
    <property type="match status" value="1"/>
</dbReference>
<dbReference type="Proteomes" id="UP000054383">
    <property type="component" value="Unassembled WGS sequence"/>
</dbReference>
<dbReference type="CDD" id="cd12148">
    <property type="entry name" value="fungal_TF_MHR"/>
    <property type="match status" value="1"/>
</dbReference>
<dbReference type="GO" id="GO:0006351">
    <property type="term" value="P:DNA-templated transcription"/>
    <property type="evidence" value="ECO:0007669"/>
    <property type="project" value="InterPro"/>
</dbReference>
<gene>
    <name evidence="7" type="ORF">PISL3812_07525</name>
</gene>
<evidence type="ECO:0000256" key="1">
    <source>
        <dbReference type="ARBA" id="ARBA00023015"/>
    </source>
</evidence>
<feature type="compositionally biased region" description="Acidic residues" evidence="4">
    <location>
        <begin position="200"/>
        <end position="209"/>
    </location>
</feature>
<evidence type="ECO:0000256" key="2">
    <source>
        <dbReference type="ARBA" id="ARBA00023163"/>
    </source>
</evidence>
<keyword evidence="8" id="KW-1185">Reference proteome</keyword>
<dbReference type="InterPro" id="IPR007219">
    <property type="entry name" value="XnlR_reg_dom"/>
</dbReference>
<evidence type="ECO:0000256" key="4">
    <source>
        <dbReference type="SAM" id="MobiDB-lite"/>
    </source>
</evidence>
<sequence length="989" mass="108543">MAEVVSGLLVGQRFESLEDFKSAIRNISVRQHWDLRVVRSNKKSVVLGCRSSPNCYFRVVCRANKNATHITSLQDHHSCRRNLGTTGSTPARSEASHVRFLLNEIPKLFDMKSKIKGQDVVDAVKRYHSYDISMRQAQRALTKLQPRQSSRGHGQTANREGSASQLHSTSTGQPGSNEASFDPLAEDRGWAENGLPSTLMDDDSMDQDNDSPTGSPSAAIHVHAQQQQHSSHLAGVAPHVQSGGPSEPSPLPTVQHHPSQISSLPPPPPTYPQPPQQIQLPPPTQANPKPPNQPQPPPHPPQQQNPPPPQPQPPQQQHQQPTPTGHPAAAPLVLTNFKIEFTCNACGALNQSFFPTQGNVTHTAYLPPHGIHPAATNARPQMDGVPNDTSANTAAAGFGAPEYEGNGPHARNIPPWCDLIDSICSRCKAAGLKCTFDLPVQRRGPKTRYPAKNAAAAAANPITSGTTGTFSVEKPPASQEVCGPVTTSTIALPETVWGIGILSPEPGNLQGSLVLDEALAQPSPAFQQWNELETQIRDSVPDLSLEGLIIRCFDLYFEYLFPLIPLIHESGLREILNSFLTRGISLLRHDGESIAGPSMTANSIGPSSIYDDLGLWPESAFALITALCAETAVLLPTEVFAEGCLVSDALLKASRRCLDSYMEADLESPNATSVIVRYCHYNCFQEAGRSSYARRIFAEATCLAQAMQMNDESSYQSLHPLEVELRRRIFWLIFIEDKSAAILRNLPIIIHTLSFETGITTLRPIGDITDIALSISSVMDSSQADFAAGFNATIKLWQAASDILLEIRMLQEHSRITQSALSPLASENSATLDILYIRFVTCLDNVPRHLQIDELDEHDPDYQQPNKMATIQRVNLHVTFQFLRMVLLQRMSALETDSQSKSDSRMLILRKTEVARNMLRVLHSTPFWALQMNRLSLGEKIHFVGADLLAVLRGDENGTSPSITRARSDFASLLDILTRLDFRTPETLQ</sequence>
<evidence type="ECO:0000259" key="6">
    <source>
        <dbReference type="Pfam" id="PF04082"/>
    </source>
</evidence>
<dbReference type="EMBL" id="CVMT01000008">
    <property type="protein sequence ID" value="CRG90481.1"/>
    <property type="molecule type" value="Genomic_DNA"/>
</dbReference>
<dbReference type="AlphaFoldDB" id="A0A0U1M603"/>
<dbReference type="CDD" id="cd00067">
    <property type="entry name" value="GAL4"/>
    <property type="match status" value="1"/>
</dbReference>
<feature type="compositionally biased region" description="Low complexity" evidence="4">
    <location>
        <begin position="315"/>
        <end position="327"/>
    </location>
</feature>